<sequence length="91" mass="10533">MTTQEALDYFIRRKAQLGISDKIQQAETLAISALEKQIPKKPILKEYGFFGPYPFCPWCDNALINTRNDSWHKEKFCPNCGHALKRSENND</sequence>
<keyword evidence="1" id="KW-0804">Transcription</keyword>
<name>A0A8S5MPJ0_9CAUD</name>
<organism evidence="1">
    <name type="scientific">Siphoviridae sp. ctLR131</name>
    <dbReference type="NCBI Taxonomy" id="2826250"/>
    <lineage>
        <taxon>Viruses</taxon>
        <taxon>Duplodnaviria</taxon>
        <taxon>Heunggongvirae</taxon>
        <taxon>Uroviricota</taxon>
        <taxon>Caudoviricetes</taxon>
    </lineage>
</organism>
<keyword evidence="1" id="KW-0240">DNA-directed RNA polymerase</keyword>
<reference evidence="1" key="1">
    <citation type="journal article" date="2021" name="Proc. Natl. Acad. Sci. U.S.A.">
        <title>A Catalog of Tens of Thousands of Viruses from Human Metagenomes Reveals Hidden Associations with Chronic Diseases.</title>
        <authorList>
            <person name="Tisza M.J."/>
            <person name="Buck C.B."/>
        </authorList>
    </citation>
    <scope>NUCLEOTIDE SEQUENCE</scope>
    <source>
        <strain evidence="1">CtLR131</strain>
    </source>
</reference>
<dbReference type="GO" id="GO:0000428">
    <property type="term" value="C:DNA-directed RNA polymerase complex"/>
    <property type="evidence" value="ECO:0007669"/>
    <property type="project" value="UniProtKB-KW"/>
</dbReference>
<proteinExistence type="predicted"/>
<accession>A0A8S5MPJ0</accession>
<evidence type="ECO:0000313" key="1">
    <source>
        <dbReference type="EMBL" id="DAD83975.1"/>
    </source>
</evidence>
<protein>
    <submittedName>
        <fullName evidence="1">DNA-directed RNA polymerase</fullName>
    </submittedName>
</protein>
<dbReference type="EMBL" id="BK014949">
    <property type="protein sequence ID" value="DAD83975.1"/>
    <property type="molecule type" value="Genomic_DNA"/>
</dbReference>